<protein>
    <submittedName>
        <fullName evidence="2">Uncharacterized protein</fullName>
    </submittedName>
</protein>
<feature type="region of interest" description="Disordered" evidence="1">
    <location>
        <begin position="1"/>
        <end position="21"/>
    </location>
</feature>
<sequence length="102" mass="11383">MDVENMVHSDSMCPTSPGKGLRRLHEDHKIEGCGIAQYAGARVPPWSRAWGLGSSSRDPAWPSLNERRKAIPQWAHHLSCKKKLLNHQTQLLGGCEDLLSLM</sequence>
<accession>A0ABV0VZX0</accession>
<gene>
    <name evidence="2" type="ORF">XENORESO_018567</name>
</gene>
<dbReference type="EMBL" id="JAHRIM010016602">
    <property type="protein sequence ID" value="MEQ2261951.1"/>
    <property type="molecule type" value="Genomic_DNA"/>
</dbReference>
<keyword evidence="3" id="KW-1185">Reference proteome</keyword>
<evidence type="ECO:0000313" key="3">
    <source>
        <dbReference type="Proteomes" id="UP001444071"/>
    </source>
</evidence>
<evidence type="ECO:0000313" key="2">
    <source>
        <dbReference type="EMBL" id="MEQ2261951.1"/>
    </source>
</evidence>
<dbReference type="Proteomes" id="UP001444071">
    <property type="component" value="Unassembled WGS sequence"/>
</dbReference>
<comment type="caution">
    <text evidence="2">The sequence shown here is derived from an EMBL/GenBank/DDBJ whole genome shotgun (WGS) entry which is preliminary data.</text>
</comment>
<reference evidence="2 3" key="1">
    <citation type="submission" date="2021-06" db="EMBL/GenBank/DDBJ databases">
        <authorList>
            <person name="Palmer J.M."/>
        </authorList>
    </citation>
    <scope>NUCLEOTIDE SEQUENCE [LARGE SCALE GENOMIC DNA]</scope>
    <source>
        <strain evidence="2 3">XR_2019</strain>
        <tissue evidence="2">Muscle</tissue>
    </source>
</reference>
<organism evidence="2 3">
    <name type="scientific">Xenotaenia resolanae</name>
    <dbReference type="NCBI Taxonomy" id="208358"/>
    <lineage>
        <taxon>Eukaryota</taxon>
        <taxon>Metazoa</taxon>
        <taxon>Chordata</taxon>
        <taxon>Craniata</taxon>
        <taxon>Vertebrata</taxon>
        <taxon>Euteleostomi</taxon>
        <taxon>Actinopterygii</taxon>
        <taxon>Neopterygii</taxon>
        <taxon>Teleostei</taxon>
        <taxon>Neoteleostei</taxon>
        <taxon>Acanthomorphata</taxon>
        <taxon>Ovalentaria</taxon>
        <taxon>Atherinomorphae</taxon>
        <taxon>Cyprinodontiformes</taxon>
        <taxon>Goodeidae</taxon>
        <taxon>Xenotaenia</taxon>
    </lineage>
</organism>
<name>A0ABV0VZX0_9TELE</name>
<evidence type="ECO:0000256" key="1">
    <source>
        <dbReference type="SAM" id="MobiDB-lite"/>
    </source>
</evidence>
<proteinExistence type="predicted"/>